<name>A0A840AXJ6_9HYPH</name>
<keyword evidence="2" id="KW-0812">Transmembrane</keyword>
<proteinExistence type="predicted"/>
<organism evidence="3 4">
    <name type="scientific">Kaistia hirudinis</name>
    <dbReference type="NCBI Taxonomy" id="1293440"/>
    <lineage>
        <taxon>Bacteria</taxon>
        <taxon>Pseudomonadati</taxon>
        <taxon>Pseudomonadota</taxon>
        <taxon>Alphaproteobacteria</taxon>
        <taxon>Hyphomicrobiales</taxon>
        <taxon>Kaistiaceae</taxon>
        <taxon>Kaistia</taxon>
    </lineage>
</organism>
<protein>
    <submittedName>
        <fullName evidence="3">Uncharacterized protein</fullName>
    </submittedName>
</protein>
<keyword evidence="2" id="KW-0472">Membrane</keyword>
<dbReference type="AlphaFoldDB" id="A0A840AXJ6"/>
<evidence type="ECO:0000256" key="1">
    <source>
        <dbReference type="SAM" id="MobiDB-lite"/>
    </source>
</evidence>
<reference evidence="3 4" key="1">
    <citation type="submission" date="2020-08" db="EMBL/GenBank/DDBJ databases">
        <title>Genomic Encyclopedia of Type Strains, Phase IV (KMG-IV): sequencing the most valuable type-strain genomes for metagenomic binning, comparative biology and taxonomic classification.</title>
        <authorList>
            <person name="Goeker M."/>
        </authorList>
    </citation>
    <scope>NUCLEOTIDE SEQUENCE [LARGE SCALE GENOMIC DNA]</scope>
    <source>
        <strain evidence="3 4">DSM 25966</strain>
    </source>
</reference>
<sequence length="86" mass="8922">MMAFRESIGRSSPGTGASVPALAEPEPHDHAHAPGHSHGAAARAPAVAGSRRRAGERFFLASALDRMALALLLAGLIWLAVLWAMG</sequence>
<keyword evidence="4" id="KW-1185">Reference proteome</keyword>
<evidence type="ECO:0000313" key="4">
    <source>
        <dbReference type="Proteomes" id="UP000553963"/>
    </source>
</evidence>
<comment type="caution">
    <text evidence="3">The sequence shown here is derived from an EMBL/GenBank/DDBJ whole genome shotgun (WGS) entry which is preliminary data.</text>
</comment>
<dbReference type="Proteomes" id="UP000553963">
    <property type="component" value="Unassembled WGS sequence"/>
</dbReference>
<gene>
    <name evidence="3" type="ORF">GGR25_004259</name>
</gene>
<feature type="compositionally biased region" description="Low complexity" evidence="1">
    <location>
        <begin position="34"/>
        <end position="48"/>
    </location>
</feature>
<feature type="region of interest" description="Disordered" evidence="1">
    <location>
        <begin position="1"/>
        <end position="48"/>
    </location>
</feature>
<accession>A0A840AXJ6</accession>
<dbReference type="EMBL" id="JACIDS010000005">
    <property type="protein sequence ID" value="MBB3933195.1"/>
    <property type="molecule type" value="Genomic_DNA"/>
</dbReference>
<dbReference type="RefSeq" id="WP_210300038.1">
    <property type="nucleotide sequence ID" value="NZ_JACIDS010000005.1"/>
</dbReference>
<evidence type="ECO:0000256" key="2">
    <source>
        <dbReference type="SAM" id="Phobius"/>
    </source>
</evidence>
<evidence type="ECO:0000313" key="3">
    <source>
        <dbReference type="EMBL" id="MBB3933195.1"/>
    </source>
</evidence>
<keyword evidence="2" id="KW-1133">Transmembrane helix</keyword>
<feature type="transmembrane region" description="Helical" evidence="2">
    <location>
        <begin position="67"/>
        <end position="85"/>
    </location>
</feature>